<name>A0ABY2P5Y8_9ACTN</name>
<evidence type="ECO:0000313" key="3">
    <source>
        <dbReference type="Proteomes" id="UP000306274"/>
    </source>
</evidence>
<reference evidence="2 3" key="1">
    <citation type="submission" date="2019-04" db="EMBL/GenBank/DDBJ databases">
        <title>Streptomyces rhizosphaericola sp. nov., an actinobacterium isolated from the wheat rhizosphere.</title>
        <authorList>
            <person name="Vargas Hoyos H.A."/>
            <person name="Santos S.N."/>
            <person name="Genuario D.B."/>
            <person name="Melo I.S."/>
            <person name="Da Silva L.J."/>
            <person name="Da Silva F.S.P."/>
            <person name="Zucchi T.D."/>
        </authorList>
    </citation>
    <scope>NUCLEOTIDE SEQUENCE [LARGE SCALE GENOMIC DNA]</scope>
    <source>
        <strain evidence="2 3">1AS2c</strain>
    </source>
</reference>
<protein>
    <submittedName>
        <fullName evidence="2">Uncharacterized protein</fullName>
    </submittedName>
</protein>
<keyword evidence="3" id="KW-1185">Reference proteome</keyword>
<accession>A0ABY2P5Y8</accession>
<gene>
    <name evidence="2" type="ORF">E5Z02_31535</name>
</gene>
<sequence>GRSGRRARSVERVRLDEGDGTLQPVTELRVRRRRLVRSAIRTAGPDGGPGQSNAYASTSDR</sequence>
<feature type="non-terminal residue" evidence="2">
    <location>
        <position position="1"/>
    </location>
</feature>
<dbReference type="RefSeq" id="WP_136017612.1">
    <property type="nucleotide sequence ID" value="NZ_SRZK01000580.1"/>
</dbReference>
<feature type="region of interest" description="Disordered" evidence="1">
    <location>
        <begin position="39"/>
        <end position="61"/>
    </location>
</feature>
<organism evidence="2 3">
    <name type="scientific">Streptomyces rhizosphaericola</name>
    <dbReference type="NCBI Taxonomy" id="2564098"/>
    <lineage>
        <taxon>Bacteria</taxon>
        <taxon>Bacillati</taxon>
        <taxon>Actinomycetota</taxon>
        <taxon>Actinomycetes</taxon>
        <taxon>Kitasatosporales</taxon>
        <taxon>Streptomycetaceae</taxon>
        <taxon>Streptomyces</taxon>
    </lineage>
</organism>
<dbReference type="EMBL" id="SRZK01000580">
    <property type="protein sequence ID" value="TGY98475.1"/>
    <property type="molecule type" value="Genomic_DNA"/>
</dbReference>
<proteinExistence type="predicted"/>
<evidence type="ECO:0000256" key="1">
    <source>
        <dbReference type="SAM" id="MobiDB-lite"/>
    </source>
</evidence>
<feature type="compositionally biased region" description="Polar residues" evidence="1">
    <location>
        <begin position="51"/>
        <end position="61"/>
    </location>
</feature>
<comment type="caution">
    <text evidence="2">The sequence shown here is derived from an EMBL/GenBank/DDBJ whole genome shotgun (WGS) entry which is preliminary data.</text>
</comment>
<dbReference type="Proteomes" id="UP000306274">
    <property type="component" value="Unassembled WGS sequence"/>
</dbReference>
<evidence type="ECO:0000313" key="2">
    <source>
        <dbReference type="EMBL" id="TGY98475.1"/>
    </source>
</evidence>